<keyword evidence="4" id="KW-1185">Reference proteome</keyword>
<dbReference type="Proteomes" id="UP000053477">
    <property type="component" value="Unassembled WGS sequence"/>
</dbReference>
<keyword evidence="2" id="KW-1133">Transmembrane helix</keyword>
<evidence type="ECO:0000313" key="3">
    <source>
        <dbReference type="EMBL" id="KLO08344.1"/>
    </source>
</evidence>
<evidence type="ECO:0000313" key="4">
    <source>
        <dbReference type="Proteomes" id="UP000053477"/>
    </source>
</evidence>
<keyword evidence="2" id="KW-0812">Transmembrane</keyword>
<dbReference type="EMBL" id="KQ086095">
    <property type="protein sequence ID" value="KLO08344.1"/>
    <property type="molecule type" value="Genomic_DNA"/>
</dbReference>
<protein>
    <submittedName>
        <fullName evidence="3">Uncharacterized protein</fullName>
    </submittedName>
</protein>
<name>A0A0H2R908_9AGAM</name>
<sequence length="105" mass="10190">MEALRFDQQTLQTSLNTFGSLVFSITMYKLFITLASLLSTAAFVAASPVANPQGLAILDSVLGGSAAGADPGATGSTGSTGSSGSAGGPLSDVLGPSDPLAGLGV</sequence>
<accession>A0A0H2R908</accession>
<proteinExistence type="predicted"/>
<keyword evidence="2" id="KW-0472">Membrane</keyword>
<reference evidence="3 4" key="1">
    <citation type="submission" date="2015-04" db="EMBL/GenBank/DDBJ databases">
        <title>Complete genome sequence of Schizopora paradoxa KUC8140, a cosmopolitan wood degrader in East Asia.</title>
        <authorList>
            <consortium name="DOE Joint Genome Institute"/>
            <person name="Min B."/>
            <person name="Park H."/>
            <person name="Jang Y."/>
            <person name="Kim J.-J."/>
            <person name="Kim K.H."/>
            <person name="Pangilinan J."/>
            <person name="Lipzen A."/>
            <person name="Riley R."/>
            <person name="Grigoriev I.V."/>
            <person name="Spatafora J.W."/>
            <person name="Choi I.-G."/>
        </authorList>
    </citation>
    <scope>NUCLEOTIDE SEQUENCE [LARGE SCALE GENOMIC DNA]</scope>
    <source>
        <strain evidence="3 4">KUC8140</strain>
    </source>
</reference>
<organism evidence="3 4">
    <name type="scientific">Schizopora paradoxa</name>
    <dbReference type="NCBI Taxonomy" id="27342"/>
    <lineage>
        <taxon>Eukaryota</taxon>
        <taxon>Fungi</taxon>
        <taxon>Dikarya</taxon>
        <taxon>Basidiomycota</taxon>
        <taxon>Agaricomycotina</taxon>
        <taxon>Agaricomycetes</taxon>
        <taxon>Hymenochaetales</taxon>
        <taxon>Schizoporaceae</taxon>
        <taxon>Schizopora</taxon>
    </lineage>
</organism>
<dbReference type="AlphaFoldDB" id="A0A0H2R908"/>
<evidence type="ECO:0000256" key="2">
    <source>
        <dbReference type="SAM" id="Phobius"/>
    </source>
</evidence>
<feature type="transmembrane region" description="Helical" evidence="2">
    <location>
        <begin position="21"/>
        <end position="46"/>
    </location>
</feature>
<feature type="region of interest" description="Disordered" evidence="1">
    <location>
        <begin position="69"/>
        <end position="105"/>
    </location>
</feature>
<feature type="compositionally biased region" description="Low complexity" evidence="1">
    <location>
        <begin position="69"/>
        <end position="92"/>
    </location>
</feature>
<dbReference type="InParanoid" id="A0A0H2R908"/>
<gene>
    <name evidence="3" type="ORF">SCHPADRAFT_944528</name>
</gene>
<evidence type="ECO:0000256" key="1">
    <source>
        <dbReference type="SAM" id="MobiDB-lite"/>
    </source>
</evidence>